<dbReference type="InterPro" id="IPR016085">
    <property type="entry name" value="Protease_inh_B-barrel_dom"/>
</dbReference>
<evidence type="ECO:0000259" key="5">
    <source>
        <dbReference type="Pfam" id="PF02974"/>
    </source>
</evidence>
<accession>A0ABR6UMW6</accession>
<proteinExistence type="inferred from homology"/>
<reference evidence="6 7" key="1">
    <citation type="journal article" date="2020" name="Microorganisms">
        <title>Reliable Identification of Environmental Pseudomonas Isolates Using the rpoD Gene.</title>
        <authorList>
            <consortium name="The Broad Institute Genome Sequencing Platform"/>
            <person name="Girard L."/>
            <person name="Lood C."/>
            <person name="Rokni-Zadeh H."/>
            <person name="van Noort V."/>
            <person name="Lavigne R."/>
            <person name="De Mot R."/>
        </authorList>
    </citation>
    <scope>NUCLEOTIDE SEQUENCE [LARGE SCALE GENOMIC DNA]</scope>
    <source>
        <strain evidence="6 7">SWRI196</strain>
    </source>
</reference>
<evidence type="ECO:0000256" key="4">
    <source>
        <dbReference type="ARBA" id="ARBA00023215"/>
    </source>
</evidence>
<keyword evidence="3" id="KW-0732">Signal</keyword>
<evidence type="ECO:0000256" key="2">
    <source>
        <dbReference type="ARBA" id="ARBA00022608"/>
    </source>
</evidence>
<comment type="similarity">
    <text evidence="1">Belongs to the protease inhibitor I38 family.</text>
</comment>
<gene>
    <name evidence="6" type="ORF">HU811_04475</name>
</gene>
<comment type="caution">
    <text evidence="6">The sequence shown here is derived from an EMBL/GenBank/DDBJ whole genome shotgun (WGS) entry which is preliminary data.</text>
</comment>
<dbReference type="Gene3D" id="2.40.128.10">
    <property type="match status" value="1"/>
</dbReference>
<dbReference type="EMBL" id="JABWQV010000011">
    <property type="protein sequence ID" value="MBC3345886.1"/>
    <property type="molecule type" value="Genomic_DNA"/>
</dbReference>
<dbReference type="InterPro" id="IPR021140">
    <property type="entry name" value="Inh/Omp19"/>
</dbReference>
<evidence type="ECO:0000256" key="3">
    <source>
        <dbReference type="ARBA" id="ARBA00022729"/>
    </source>
</evidence>
<keyword evidence="7" id="KW-1185">Reference proteome</keyword>
<sequence length="145" mass="15735">MCKSPKPRGVQAGAWLLATLMMFTGEVAMARSLLLAEPSQLAGQWQAVLSGPQAPAQPPSSQDAPSSICLVELRADQTLVGQTACLGQWLGDEPVHWFTEPDGLSLIGKQNSRIHLQLRQEQHYQVTLKSGQVVTLERSPPQTIP</sequence>
<name>A0ABR6UMW6_9PSED</name>
<dbReference type="GO" id="GO:0030414">
    <property type="term" value="F:peptidase inhibitor activity"/>
    <property type="evidence" value="ECO:0007669"/>
    <property type="project" value="UniProtKB-KW"/>
</dbReference>
<dbReference type="SUPFAM" id="SSF50882">
    <property type="entry name" value="beta-Barrel protease inhibitors"/>
    <property type="match status" value="1"/>
</dbReference>
<evidence type="ECO:0000256" key="1">
    <source>
        <dbReference type="ARBA" id="ARBA00006813"/>
    </source>
</evidence>
<keyword evidence="4" id="KW-0481">Metalloenzyme inhibitor</keyword>
<keyword evidence="6" id="KW-0646">Protease inhibitor</keyword>
<dbReference type="Proteomes" id="UP000617171">
    <property type="component" value="Unassembled WGS sequence"/>
</dbReference>
<dbReference type="Pfam" id="PF02974">
    <property type="entry name" value="Inh"/>
    <property type="match status" value="1"/>
</dbReference>
<evidence type="ECO:0000313" key="7">
    <source>
        <dbReference type="Proteomes" id="UP000617171"/>
    </source>
</evidence>
<organism evidence="6 7">
    <name type="scientific">Pseudomonas tehranensis</name>
    <dbReference type="NCBI Taxonomy" id="2745502"/>
    <lineage>
        <taxon>Bacteria</taxon>
        <taxon>Pseudomonadati</taxon>
        <taxon>Pseudomonadota</taxon>
        <taxon>Gammaproteobacteria</taxon>
        <taxon>Pseudomonadales</taxon>
        <taxon>Pseudomonadaceae</taxon>
        <taxon>Pseudomonas</taxon>
    </lineage>
</organism>
<evidence type="ECO:0000313" key="6">
    <source>
        <dbReference type="EMBL" id="MBC3345886.1"/>
    </source>
</evidence>
<protein>
    <submittedName>
        <fullName evidence="6">AprI/Inh family metalloprotease inhibitor</fullName>
    </submittedName>
</protein>
<feature type="domain" description="Alkaline proteinase inhibitor/ Outer membrane lipoprotein Omp19" evidence="5">
    <location>
        <begin position="37"/>
        <end position="138"/>
    </location>
</feature>
<keyword evidence="2 6" id="KW-0483">Metalloprotease inhibitor</keyword>